<accession>A0A238YHG1</accession>
<proteinExistence type="predicted"/>
<reference evidence="2" key="1">
    <citation type="submission" date="2017-06" db="EMBL/GenBank/DDBJ databases">
        <authorList>
            <person name="Varghese N."/>
            <person name="Submissions S."/>
        </authorList>
    </citation>
    <scope>NUCLEOTIDE SEQUENCE [LARGE SCALE GENOMIC DNA]</scope>
    <source>
        <strain evidence="2">DSM 15668</strain>
    </source>
</reference>
<dbReference type="Pfam" id="PF08901">
    <property type="entry name" value="DUF1847"/>
    <property type="match status" value="1"/>
</dbReference>
<dbReference type="RefSeq" id="WP_089322698.1">
    <property type="nucleotide sequence ID" value="NZ_FZOB01000003.1"/>
</dbReference>
<dbReference type="AlphaFoldDB" id="A0A238YHG1"/>
<dbReference type="InterPro" id="IPR014997">
    <property type="entry name" value="DUF1847"/>
</dbReference>
<keyword evidence="2" id="KW-1185">Reference proteome</keyword>
<dbReference type="EMBL" id="FZOB01000003">
    <property type="protein sequence ID" value="SNR70567.1"/>
    <property type="molecule type" value="Genomic_DNA"/>
</dbReference>
<sequence length="190" mass="21567">MKCHLCEDRGCYREGKVCVESSNNLLLPEEEMKILKTASLIEKEFYCKMTRIEEIVEFSKRMGYKRIGIAFCIGLFDEAKIVADIFSKKGFEVFSAVCKLGSVDKDIFNLPKLQDGKEAICNPVKQAEVLNKKKTDLNIIIGLCVGHDILFQKYSEAPSTVLIVKDRVLAHNPVGALHTPYHLRRILEDK</sequence>
<evidence type="ECO:0000313" key="1">
    <source>
        <dbReference type="EMBL" id="SNR70567.1"/>
    </source>
</evidence>
<name>A0A238YHG1_9BACT</name>
<protein>
    <submittedName>
        <fullName evidence="1">Uncharacterized metal-binding protein</fullName>
    </submittedName>
</protein>
<evidence type="ECO:0000313" key="2">
    <source>
        <dbReference type="Proteomes" id="UP000198405"/>
    </source>
</evidence>
<dbReference type="Proteomes" id="UP000198405">
    <property type="component" value="Unassembled WGS sequence"/>
</dbReference>
<organism evidence="1 2">
    <name type="scientific">Desulfurobacterium atlanticum</name>
    <dbReference type="NCBI Taxonomy" id="240169"/>
    <lineage>
        <taxon>Bacteria</taxon>
        <taxon>Pseudomonadati</taxon>
        <taxon>Aquificota</taxon>
        <taxon>Aquificia</taxon>
        <taxon>Desulfurobacteriales</taxon>
        <taxon>Desulfurobacteriaceae</taxon>
        <taxon>Desulfurobacterium</taxon>
    </lineage>
</organism>
<gene>
    <name evidence="1" type="ORF">SAMN06265340_103155</name>
</gene>
<dbReference type="OrthoDB" id="9795204at2"/>